<dbReference type="Gene3D" id="3.10.180.10">
    <property type="entry name" value="2,3-Dihydroxybiphenyl 1,2-Dioxygenase, domain 1"/>
    <property type="match status" value="1"/>
</dbReference>
<sequence length="137" mass="15707">MAKEFWFNLPVKDLKKSKQFFNEIGFIENPHHIDNSHLGSFFIGGKNVVMMLFPIETFKEYIPKNATHTNSGTEVLFNIDAQSKEEVDAMVEIVKKAGGTIYAKPYEKDGWLYGFGFSDPDAHSWSVLYMDMSKMPQ</sequence>
<evidence type="ECO:0000259" key="1">
    <source>
        <dbReference type="PROSITE" id="PS51819"/>
    </source>
</evidence>
<dbReference type="SUPFAM" id="SSF54593">
    <property type="entry name" value="Glyoxalase/Bleomycin resistance protein/Dihydroxybiphenyl dioxygenase"/>
    <property type="match status" value="1"/>
</dbReference>
<dbReference type="PROSITE" id="PS51819">
    <property type="entry name" value="VOC"/>
    <property type="match status" value="1"/>
</dbReference>
<dbReference type="Pfam" id="PF00903">
    <property type="entry name" value="Glyoxalase"/>
    <property type="match status" value="1"/>
</dbReference>
<name>A0ABS4BPK8_9FLAO</name>
<protein>
    <submittedName>
        <fullName evidence="2">Extradiol dioxygenase</fullName>
    </submittedName>
</protein>
<accession>A0ABS4BPK8</accession>
<feature type="domain" description="VOC" evidence="1">
    <location>
        <begin position="3"/>
        <end position="130"/>
    </location>
</feature>
<keyword evidence="3" id="KW-1185">Reference proteome</keyword>
<evidence type="ECO:0000313" key="3">
    <source>
        <dbReference type="Proteomes" id="UP000670776"/>
    </source>
</evidence>
<proteinExistence type="predicted"/>
<dbReference type="GO" id="GO:0051213">
    <property type="term" value="F:dioxygenase activity"/>
    <property type="evidence" value="ECO:0007669"/>
    <property type="project" value="UniProtKB-KW"/>
</dbReference>
<dbReference type="PANTHER" id="PTHR36503:SF2">
    <property type="entry name" value="BLR2408 PROTEIN"/>
    <property type="match status" value="1"/>
</dbReference>
<dbReference type="Proteomes" id="UP000670776">
    <property type="component" value="Unassembled WGS sequence"/>
</dbReference>
<dbReference type="PANTHER" id="PTHR36503">
    <property type="entry name" value="BLR2520 PROTEIN"/>
    <property type="match status" value="1"/>
</dbReference>
<comment type="caution">
    <text evidence="2">The sequence shown here is derived from an EMBL/GenBank/DDBJ whole genome shotgun (WGS) entry which is preliminary data.</text>
</comment>
<dbReference type="RefSeq" id="WP_209652043.1">
    <property type="nucleotide sequence ID" value="NZ_JAGJCB010000001.1"/>
</dbReference>
<reference evidence="2 3" key="1">
    <citation type="submission" date="2021-04" db="EMBL/GenBank/DDBJ databases">
        <title>Mariniflexile gromovii gen. nov., sp. nov., a gliding bacterium isolated from the sea urchin Strongylocentrotus intermedius.</title>
        <authorList>
            <person name="Ko S."/>
            <person name="Le V."/>
            <person name="Ahn C.-Y."/>
            <person name="Oh H.-M."/>
        </authorList>
    </citation>
    <scope>NUCLEOTIDE SEQUENCE [LARGE SCALE GENOMIC DNA]</scope>
    <source>
        <strain evidence="2 3">KCTC 12570</strain>
    </source>
</reference>
<organism evidence="2 3">
    <name type="scientific">Mariniflexile gromovii</name>
    <dbReference type="NCBI Taxonomy" id="362523"/>
    <lineage>
        <taxon>Bacteria</taxon>
        <taxon>Pseudomonadati</taxon>
        <taxon>Bacteroidota</taxon>
        <taxon>Flavobacteriia</taxon>
        <taxon>Flavobacteriales</taxon>
        <taxon>Flavobacteriaceae</taxon>
        <taxon>Mariniflexile</taxon>
    </lineage>
</organism>
<evidence type="ECO:0000313" key="2">
    <source>
        <dbReference type="EMBL" id="MBP0902528.1"/>
    </source>
</evidence>
<dbReference type="EMBL" id="JAGJCB010000001">
    <property type="protein sequence ID" value="MBP0902528.1"/>
    <property type="molecule type" value="Genomic_DNA"/>
</dbReference>
<gene>
    <name evidence="2" type="ORF">J8H85_01695</name>
</gene>
<dbReference type="InterPro" id="IPR004360">
    <property type="entry name" value="Glyas_Fos-R_dOase_dom"/>
</dbReference>
<dbReference type="InterPro" id="IPR037523">
    <property type="entry name" value="VOC_core"/>
</dbReference>
<dbReference type="InterPro" id="IPR029068">
    <property type="entry name" value="Glyas_Bleomycin-R_OHBP_Dase"/>
</dbReference>
<keyword evidence="2" id="KW-0560">Oxidoreductase</keyword>
<keyword evidence="2" id="KW-0223">Dioxygenase</keyword>